<dbReference type="PANTHER" id="PTHR42866:SF1">
    <property type="entry name" value="SPORE COAT POLYSACCHARIDE BIOSYNTHESIS PROTEIN SPSF"/>
    <property type="match status" value="1"/>
</dbReference>
<keyword evidence="1" id="KW-0946">Virion</keyword>
<gene>
    <name evidence="1" type="ORF">CUC53_07720</name>
</gene>
<dbReference type="Gene3D" id="3.90.550.10">
    <property type="entry name" value="Spore Coat Polysaccharide Biosynthesis Protein SpsA, Chain A"/>
    <property type="match status" value="1"/>
</dbReference>
<dbReference type="Proteomes" id="UP000235861">
    <property type="component" value="Unassembled WGS sequence"/>
</dbReference>
<accession>A0A2H9U5P1</accession>
<dbReference type="InterPro" id="IPR029044">
    <property type="entry name" value="Nucleotide-diphossugar_trans"/>
</dbReference>
<protein>
    <submittedName>
        <fullName evidence="1">Spore coat protein</fullName>
    </submittedName>
</protein>
<dbReference type="OrthoDB" id="9801052at2"/>
<keyword evidence="1" id="KW-0167">Capsid protein</keyword>
<keyword evidence="2" id="KW-1185">Reference proteome</keyword>
<dbReference type="PANTHER" id="PTHR42866">
    <property type="entry name" value="3-DEOXY-MANNO-OCTULOSONATE CYTIDYLYLTRANSFERASE"/>
    <property type="match status" value="1"/>
</dbReference>
<dbReference type="SUPFAM" id="SSF53448">
    <property type="entry name" value="Nucleotide-diphospho-sugar transferases"/>
    <property type="match status" value="1"/>
</dbReference>
<dbReference type="RefSeq" id="WP_100293614.1">
    <property type="nucleotide sequence ID" value="NZ_PGGC01000071.1"/>
</dbReference>
<dbReference type="EMBL" id="PGGC01000071">
    <property type="protein sequence ID" value="PJG59347.1"/>
    <property type="molecule type" value="Genomic_DNA"/>
</dbReference>
<sequence length="251" mass="28150">MILGILQARTSSSRLPNKVLKELCGEPMLARQIERLQRSQRLDKLLVATSDQPADRAIATLCEKLGVPCFCGPLDDVLLRFYLAARPYNPTHIVRLTGDCPLADPMVIDELITLHLTGKFDYSSNCSNPSYPDGLDAEIMSGKTLATLQEKATTQADREHVTYYVRRHPEQFSMGELQRTPSLAHLRWTVDEPADFELVARIYQALYPTNPAFTTDDILALLAQQPELATLNTQHQRNEGLADSLAKEHHI</sequence>
<dbReference type="Pfam" id="PF02348">
    <property type="entry name" value="CTP_transf_3"/>
    <property type="match status" value="1"/>
</dbReference>
<proteinExistence type="predicted"/>
<evidence type="ECO:0000313" key="1">
    <source>
        <dbReference type="EMBL" id="PJG59347.1"/>
    </source>
</evidence>
<dbReference type="AlphaFoldDB" id="A0A2H9U5P1"/>
<reference evidence="1 2" key="1">
    <citation type="submission" date="2017-11" db="EMBL/GenBank/DDBJ databases">
        <title>Draft genome sequence of environmental isolate Aeromonas cavernicola sp. nov. MDC 2508.</title>
        <authorList>
            <person name="Colston S.M."/>
            <person name="Navarro A."/>
            <person name="Martinez-Murcia A.J."/>
            <person name="Graf J."/>
        </authorList>
    </citation>
    <scope>NUCLEOTIDE SEQUENCE [LARGE SCALE GENOMIC DNA]</scope>
    <source>
        <strain evidence="1 2">MDC 2508</strain>
    </source>
</reference>
<comment type="caution">
    <text evidence="1">The sequence shown here is derived from an EMBL/GenBank/DDBJ whole genome shotgun (WGS) entry which is preliminary data.</text>
</comment>
<dbReference type="GO" id="GO:0005829">
    <property type="term" value="C:cytosol"/>
    <property type="evidence" value="ECO:0007669"/>
    <property type="project" value="TreeGrafter"/>
</dbReference>
<evidence type="ECO:0000313" key="2">
    <source>
        <dbReference type="Proteomes" id="UP000235861"/>
    </source>
</evidence>
<dbReference type="CDD" id="cd02518">
    <property type="entry name" value="GT2_SpsF"/>
    <property type="match status" value="1"/>
</dbReference>
<organism evidence="1 2">
    <name type="scientific">Aeromonas cavernicola</name>
    <dbReference type="NCBI Taxonomy" id="1006623"/>
    <lineage>
        <taxon>Bacteria</taxon>
        <taxon>Pseudomonadati</taxon>
        <taxon>Pseudomonadota</taxon>
        <taxon>Gammaproteobacteria</taxon>
        <taxon>Aeromonadales</taxon>
        <taxon>Aeromonadaceae</taxon>
        <taxon>Aeromonas</taxon>
    </lineage>
</organism>
<dbReference type="InterPro" id="IPR003329">
    <property type="entry name" value="Cytidylyl_trans"/>
</dbReference>
<name>A0A2H9U5P1_9GAMM</name>